<evidence type="ECO:0000256" key="1">
    <source>
        <dbReference type="ARBA" id="ARBA00004496"/>
    </source>
</evidence>
<dbReference type="STRING" id="1537102.L0B1J5"/>
<evidence type="ECO:0000313" key="11">
    <source>
        <dbReference type="Proteomes" id="UP000031512"/>
    </source>
</evidence>
<evidence type="ECO:0000313" key="10">
    <source>
        <dbReference type="EMBL" id="AFZ81700.1"/>
    </source>
</evidence>
<dbReference type="CDD" id="cd15481">
    <property type="entry name" value="SRP68-RBD"/>
    <property type="match status" value="1"/>
</dbReference>
<evidence type="ECO:0000256" key="7">
    <source>
        <dbReference type="ARBA" id="ARBA00023242"/>
    </source>
</evidence>
<gene>
    <name evidence="10" type="ORF">BEWA_011180</name>
</gene>
<dbReference type="InterPro" id="IPR038253">
    <property type="entry name" value="SRP68_N_sf"/>
</dbReference>
<dbReference type="GO" id="GO:0006614">
    <property type="term" value="P:SRP-dependent cotranslational protein targeting to membrane"/>
    <property type="evidence" value="ECO:0007669"/>
    <property type="project" value="InterPro"/>
</dbReference>
<comment type="subcellular location">
    <subcellularLocation>
        <location evidence="1">Cytoplasm</location>
    </subcellularLocation>
    <subcellularLocation>
        <location evidence="2">Nucleus</location>
        <location evidence="2">Nucleolus</location>
    </subcellularLocation>
</comment>
<protein>
    <recommendedName>
        <fullName evidence="9">Signal recognition particle subunit SRP68</fullName>
    </recommendedName>
</protein>
<sequence length="572" mass="66357">MDDSLGGSVVQSGKTPKQLDIQDPVEFTPITFPVLGYVNDIRFKHGIKFEEYGRFHKYCSKKLYVLRRQLRPSLSKTHRYIHEEFPQSIDDIRYLEILVVRSERLWSHGMDLKSKFQAASTTNTRGKQYYTRKFRKAYRVSMLLEDYCKKFGNNDTYNNAKIYRNYMEGMIQFEQEKFEEAHRCLSAYLTVLEQKSRYAQDPLDSEGYRSQISQINSIIKLCTFHLKIVGKTVLPRQAMQNDDSNADLITIRTLKDGDLALYCRGSFVQIESHLLLQRLLEALNSFDKLLISDKVIANLSSSNDILESIKSEITNKISKEMILNDYEEIMGQFTDCHNDVGSEIMTYINNQEQLRKLEVSILLLKFLLELEKLVVLEILSLNELGSCDTTSSFPNCNEGIRYANMLKQQVSSLIGNTHLGSNFLVPNEIVRSVNALLLGIYNFRQNSLNEGMALIHWIRKRPNMVDEIHQDKSNRILWRTLFLFKALQKTFFVVSNKFYKRSLVIFARNKSDKKTSGEGEYELMSVFNLEKNFVNCKPLLFDLAFINYNPPELATSTAFVKGMRNMFASLWS</sequence>
<dbReference type="GO" id="GO:0030942">
    <property type="term" value="F:endoplasmic reticulum signal peptide binding"/>
    <property type="evidence" value="ECO:0007669"/>
    <property type="project" value="InterPro"/>
</dbReference>
<keyword evidence="4" id="KW-0963">Cytoplasm</keyword>
<dbReference type="VEuPathDB" id="PiroplasmaDB:BEWA_011180"/>
<keyword evidence="6" id="KW-0733">Signal recognition particle</keyword>
<dbReference type="eggNOG" id="KOG2460">
    <property type="taxonomic scope" value="Eukaryota"/>
</dbReference>
<dbReference type="GO" id="GO:0005730">
    <property type="term" value="C:nucleolus"/>
    <property type="evidence" value="ECO:0007669"/>
    <property type="project" value="UniProtKB-SubCell"/>
</dbReference>
<dbReference type="Pfam" id="PF16969">
    <property type="entry name" value="SRP68"/>
    <property type="match status" value="1"/>
</dbReference>
<dbReference type="PANTHER" id="PTHR12860">
    <property type="entry name" value="SIGNAL RECOGNITION PARTICLE 68 KDA PROTEIN"/>
    <property type="match status" value="1"/>
</dbReference>
<evidence type="ECO:0000256" key="5">
    <source>
        <dbReference type="ARBA" id="ARBA00022884"/>
    </source>
</evidence>
<name>L0B1J5_THEEQ</name>
<keyword evidence="11" id="KW-1185">Reference proteome</keyword>
<dbReference type="RefSeq" id="XP_004831366.1">
    <property type="nucleotide sequence ID" value="XM_004831309.1"/>
</dbReference>
<dbReference type="GeneID" id="15805449"/>
<evidence type="ECO:0000256" key="6">
    <source>
        <dbReference type="ARBA" id="ARBA00023135"/>
    </source>
</evidence>
<evidence type="ECO:0000256" key="2">
    <source>
        <dbReference type="ARBA" id="ARBA00004604"/>
    </source>
</evidence>
<dbReference type="GO" id="GO:0008312">
    <property type="term" value="F:7S RNA binding"/>
    <property type="evidence" value="ECO:0007669"/>
    <property type="project" value="InterPro"/>
</dbReference>
<evidence type="ECO:0000256" key="4">
    <source>
        <dbReference type="ARBA" id="ARBA00022490"/>
    </source>
</evidence>
<dbReference type="GO" id="GO:0005047">
    <property type="term" value="F:signal recognition particle binding"/>
    <property type="evidence" value="ECO:0007669"/>
    <property type="project" value="InterPro"/>
</dbReference>
<dbReference type="KEGG" id="beq:BEWA_011180"/>
<keyword evidence="8" id="KW-0687">Ribonucleoprotein</keyword>
<keyword evidence="7" id="KW-0539">Nucleus</keyword>
<organism evidence="10 11">
    <name type="scientific">Theileria equi strain WA</name>
    <dbReference type="NCBI Taxonomy" id="1537102"/>
    <lineage>
        <taxon>Eukaryota</taxon>
        <taxon>Sar</taxon>
        <taxon>Alveolata</taxon>
        <taxon>Apicomplexa</taxon>
        <taxon>Aconoidasida</taxon>
        <taxon>Piroplasmida</taxon>
        <taxon>Theileriidae</taxon>
        <taxon>Theileria</taxon>
    </lineage>
</organism>
<comment type="similarity">
    <text evidence="3">Belongs to the SRP68 family.</text>
</comment>
<dbReference type="InterPro" id="IPR026258">
    <property type="entry name" value="SRP68"/>
</dbReference>
<evidence type="ECO:0000256" key="8">
    <source>
        <dbReference type="ARBA" id="ARBA00023274"/>
    </source>
</evidence>
<evidence type="ECO:0000256" key="9">
    <source>
        <dbReference type="ARBA" id="ARBA00029498"/>
    </source>
</evidence>
<dbReference type="PANTHER" id="PTHR12860:SF0">
    <property type="entry name" value="SIGNAL RECOGNITION PARTICLE SUBUNIT SRP68"/>
    <property type="match status" value="1"/>
</dbReference>
<dbReference type="Gene3D" id="1.10.3450.40">
    <property type="entry name" value="Signal recognition particle, SRP68 subunit, RNA-binding domain"/>
    <property type="match status" value="1"/>
</dbReference>
<dbReference type="InterPro" id="IPR034652">
    <property type="entry name" value="SRP68-RBD"/>
</dbReference>
<dbReference type="GO" id="GO:0005786">
    <property type="term" value="C:signal recognition particle, endoplasmic reticulum targeting"/>
    <property type="evidence" value="ECO:0007669"/>
    <property type="project" value="UniProtKB-KW"/>
</dbReference>
<dbReference type="EMBL" id="CP001670">
    <property type="protein sequence ID" value="AFZ81700.1"/>
    <property type="molecule type" value="Genomic_DNA"/>
</dbReference>
<proteinExistence type="inferred from homology"/>
<dbReference type="Proteomes" id="UP000031512">
    <property type="component" value="Chromosome 3"/>
</dbReference>
<accession>L0B1J5</accession>
<dbReference type="OrthoDB" id="10255118at2759"/>
<reference evidence="10 11" key="1">
    <citation type="journal article" date="2012" name="BMC Genomics">
        <title>Comparative genomic analysis and phylogenetic position of Theileria equi.</title>
        <authorList>
            <person name="Kappmeyer L.S."/>
            <person name="Thiagarajan M."/>
            <person name="Herndon D.R."/>
            <person name="Ramsay J.D."/>
            <person name="Caler E."/>
            <person name="Djikeng A."/>
            <person name="Gillespie J.J."/>
            <person name="Lau A.O."/>
            <person name="Roalson E.H."/>
            <person name="Silva J.C."/>
            <person name="Silva M.G."/>
            <person name="Suarez C.E."/>
            <person name="Ueti M.W."/>
            <person name="Nene V.M."/>
            <person name="Mealey R.H."/>
            <person name="Knowles D.P."/>
            <person name="Brayton K.A."/>
        </authorList>
    </citation>
    <scope>NUCLEOTIDE SEQUENCE [LARGE SCALE GENOMIC DNA]</scope>
    <source>
        <strain evidence="10 11">WA</strain>
    </source>
</reference>
<evidence type="ECO:0000256" key="3">
    <source>
        <dbReference type="ARBA" id="ARBA00009352"/>
    </source>
</evidence>
<dbReference type="AlphaFoldDB" id="L0B1J5"/>
<keyword evidence="5" id="KW-0694">RNA-binding</keyword>